<accession>A0A8X7VSB8</accession>
<name>A0A8X7VSB8_BRACI</name>
<keyword evidence="2" id="KW-1185">Reference proteome</keyword>
<evidence type="ECO:0000313" key="1">
    <source>
        <dbReference type="EMBL" id="KAG2316430.1"/>
    </source>
</evidence>
<proteinExistence type="predicted"/>
<dbReference type="AlphaFoldDB" id="A0A8X7VSB8"/>
<comment type="caution">
    <text evidence="1">The sequence shown here is derived from an EMBL/GenBank/DDBJ whole genome shotgun (WGS) entry which is preliminary data.</text>
</comment>
<reference evidence="1 2" key="1">
    <citation type="submission" date="2020-02" db="EMBL/GenBank/DDBJ databases">
        <authorList>
            <person name="Ma Q."/>
            <person name="Huang Y."/>
            <person name="Song X."/>
            <person name="Pei D."/>
        </authorList>
    </citation>
    <scope>NUCLEOTIDE SEQUENCE [LARGE SCALE GENOMIC DNA]</scope>
    <source>
        <strain evidence="1">Sxm20200214</strain>
        <tissue evidence="1">Leaf</tissue>
    </source>
</reference>
<sequence length="74" mass="8261">MVELRQQLQESNLYITEIVVATGKTAEQEAMVIEQEAIQTEIAELAEKSAEVEVKTTLTLGCHVMPYGIPELRD</sequence>
<organism evidence="1 2">
    <name type="scientific">Brassica carinata</name>
    <name type="common">Ethiopian mustard</name>
    <name type="synonym">Abyssinian cabbage</name>
    <dbReference type="NCBI Taxonomy" id="52824"/>
    <lineage>
        <taxon>Eukaryota</taxon>
        <taxon>Viridiplantae</taxon>
        <taxon>Streptophyta</taxon>
        <taxon>Embryophyta</taxon>
        <taxon>Tracheophyta</taxon>
        <taxon>Spermatophyta</taxon>
        <taxon>Magnoliopsida</taxon>
        <taxon>eudicotyledons</taxon>
        <taxon>Gunneridae</taxon>
        <taxon>Pentapetalae</taxon>
        <taxon>rosids</taxon>
        <taxon>malvids</taxon>
        <taxon>Brassicales</taxon>
        <taxon>Brassicaceae</taxon>
        <taxon>Brassiceae</taxon>
        <taxon>Brassica</taxon>
    </lineage>
</organism>
<gene>
    <name evidence="1" type="ORF">Bca52824_019552</name>
</gene>
<dbReference type="Proteomes" id="UP000886595">
    <property type="component" value="Unassembled WGS sequence"/>
</dbReference>
<dbReference type="EMBL" id="JAAMPC010000004">
    <property type="protein sequence ID" value="KAG2316430.1"/>
    <property type="molecule type" value="Genomic_DNA"/>
</dbReference>
<evidence type="ECO:0000313" key="2">
    <source>
        <dbReference type="Proteomes" id="UP000886595"/>
    </source>
</evidence>
<protein>
    <submittedName>
        <fullName evidence="1">Uncharacterized protein</fullName>
    </submittedName>
</protein>